<keyword evidence="2" id="KW-1185">Reference proteome</keyword>
<evidence type="ECO:0000313" key="2">
    <source>
        <dbReference type="Proteomes" id="UP000307440"/>
    </source>
</evidence>
<organism evidence="1 2">
    <name type="scientific">Coprinopsis marcescibilis</name>
    <name type="common">Agaric fungus</name>
    <name type="synonym">Psathyrella marcescibilis</name>
    <dbReference type="NCBI Taxonomy" id="230819"/>
    <lineage>
        <taxon>Eukaryota</taxon>
        <taxon>Fungi</taxon>
        <taxon>Dikarya</taxon>
        <taxon>Basidiomycota</taxon>
        <taxon>Agaricomycotina</taxon>
        <taxon>Agaricomycetes</taxon>
        <taxon>Agaricomycetidae</taxon>
        <taxon>Agaricales</taxon>
        <taxon>Agaricineae</taxon>
        <taxon>Psathyrellaceae</taxon>
        <taxon>Coprinopsis</taxon>
    </lineage>
</organism>
<evidence type="ECO:0000313" key="1">
    <source>
        <dbReference type="EMBL" id="TFK17346.1"/>
    </source>
</evidence>
<dbReference type="AlphaFoldDB" id="A0A5C3KB82"/>
<accession>A0A5C3KB82</accession>
<sequence>MQTLPQTPKPLLKRLFFRLNTTFRRKNERPAIGVLISRSTQISTQLAVPQAIENESGPSGVSFGRKVLQTATVVVEIGASVAEAVPGGTIAKGALDAFCKVLKVVEHNLQNKEDAAELRKKINELVHDLSESEIPEGDAAFEARQSQLVGCVLSTFLGLKSCWKTLHRASDPK</sequence>
<dbReference type="Proteomes" id="UP000307440">
    <property type="component" value="Unassembled WGS sequence"/>
</dbReference>
<proteinExistence type="predicted"/>
<protein>
    <submittedName>
        <fullName evidence="1">Uncharacterized protein</fullName>
    </submittedName>
</protein>
<gene>
    <name evidence="1" type="ORF">FA15DRAFT_337693</name>
</gene>
<reference evidence="1 2" key="1">
    <citation type="journal article" date="2019" name="Nat. Ecol. Evol.">
        <title>Megaphylogeny resolves global patterns of mushroom evolution.</title>
        <authorList>
            <person name="Varga T."/>
            <person name="Krizsan K."/>
            <person name="Foldi C."/>
            <person name="Dima B."/>
            <person name="Sanchez-Garcia M."/>
            <person name="Sanchez-Ramirez S."/>
            <person name="Szollosi G.J."/>
            <person name="Szarkandi J.G."/>
            <person name="Papp V."/>
            <person name="Albert L."/>
            <person name="Andreopoulos W."/>
            <person name="Angelini C."/>
            <person name="Antonin V."/>
            <person name="Barry K.W."/>
            <person name="Bougher N.L."/>
            <person name="Buchanan P."/>
            <person name="Buyck B."/>
            <person name="Bense V."/>
            <person name="Catcheside P."/>
            <person name="Chovatia M."/>
            <person name="Cooper J."/>
            <person name="Damon W."/>
            <person name="Desjardin D."/>
            <person name="Finy P."/>
            <person name="Geml J."/>
            <person name="Haridas S."/>
            <person name="Hughes K."/>
            <person name="Justo A."/>
            <person name="Karasinski D."/>
            <person name="Kautmanova I."/>
            <person name="Kiss B."/>
            <person name="Kocsube S."/>
            <person name="Kotiranta H."/>
            <person name="LaButti K.M."/>
            <person name="Lechner B.E."/>
            <person name="Liimatainen K."/>
            <person name="Lipzen A."/>
            <person name="Lukacs Z."/>
            <person name="Mihaltcheva S."/>
            <person name="Morgado L.N."/>
            <person name="Niskanen T."/>
            <person name="Noordeloos M.E."/>
            <person name="Ohm R.A."/>
            <person name="Ortiz-Santana B."/>
            <person name="Ovrebo C."/>
            <person name="Racz N."/>
            <person name="Riley R."/>
            <person name="Savchenko A."/>
            <person name="Shiryaev A."/>
            <person name="Soop K."/>
            <person name="Spirin V."/>
            <person name="Szebenyi C."/>
            <person name="Tomsovsky M."/>
            <person name="Tulloss R.E."/>
            <person name="Uehling J."/>
            <person name="Grigoriev I.V."/>
            <person name="Vagvolgyi C."/>
            <person name="Papp T."/>
            <person name="Martin F.M."/>
            <person name="Miettinen O."/>
            <person name="Hibbett D.S."/>
            <person name="Nagy L.G."/>
        </authorList>
    </citation>
    <scope>NUCLEOTIDE SEQUENCE [LARGE SCALE GENOMIC DNA]</scope>
    <source>
        <strain evidence="1 2">CBS 121175</strain>
    </source>
</reference>
<name>A0A5C3KB82_COPMA</name>
<dbReference type="EMBL" id="ML210526">
    <property type="protein sequence ID" value="TFK17346.1"/>
    <property type="molecule type" value="Genomic_DNA"/>
</dbReference>